<feature type="domain" description="TRAP C4-dicarboxylate transport system permease DctM subunit" evidence="2">
    <location>
        <begin position="110"/>
        <end position="543"/>
    </location>
</feature>
<comment type="caution">
    <text evidence="3">The sequence shown here is derived from an EMBL/GenBank/DDBJ whole genome shotgun (WGS) entry which is preliminary data.</text>
</comment>
<evidence type="ECO:0000313" key="3">
    <source>
        <dbReference type="EMBL" id="RBW68565.1"/>
    </source>
</evidence>
<evidence type="ECO:0000313" key="4">
    <source>
        <dbReference type="Proteomes" id="UP000253314"/>
    </source>
</evidence>
<feature type="transmembrane region" description="Helical" evidence="1">
    <location>
        <begin position="584"/>
        <end position="615"/>
    </location>
</feature>
<dbReference type="InterPro" id="IPR010656">
    <property type="entry name" value="DctM"/>
</dbReference>
<reference evidence="3 4" key="1">
    <citation type="submission" date="2018-07" db="EMBL/GenBank/DDBJ databases">
        <title>Lottiidibacillus patelloidae gen. nov., sp. nov., isolated from the intestinal tract of a marine limpet and the reclassification of B. taeanensis BH030017T, B. algicola KMM 3737T and B. hwajinpoensis SW-72T as genus Lottiidibacillus.</title>
        <authorList>
            <person name="Liu R."/>
            <person name="Huang Z."/>
        </authorList>
    </citation>
    <scope>NUCLEOTIDE SEQUENCE [LARGE SCALE GENOMIC DNA]</scope>
    <source>
        <strain evidence="3 4">BH030017</strain>
    </source>
</reference>
<dbReference type="NCBIfam" id="TIGR02123">
    <property type="entry name" value="TRAP_fused"/>
    <property type="match status" value="1"/>
</dbReference>
<dbReference type="InterPro" id="IPR011853">
    <property type="entry name" value="TRAP_DctM-Dct_fused"/>
</dbReference>
<dbReference type="PANTHER" id="PTHR43849:SF2">
    <property type="entry name" value="BLL3936 PROTEIN"/>
    <property type="match status" value="1"/>
</dbReference>
<feature type="transmembrane region" description="Helical" evidence="1">
    <location>
        <begin position="167"/>
        <end position="190"/>
    </location>
</feature>
<dbReference type="Pfam" id="PF06808">
    <property type="entry name" value="DctM"/>
    <property type="match status" value="1"/>
</dbReference>
<dbReference type="EMBL" id="QOCW01000018">
    <property type="protein sequence ID" value="RBW68565.1"/>
    <property type="molecule type" value="Genomic_DNA"/>
</dbReference>
<feature type="transmembrane region" description="Helical" evidence="1">
    <location>
        <begin position="256"/>
        <end position="281"/>
    </location>
</feature>
<feature type="transmembrane region" description="Helical" evidence="1">
    <location>
        <begin position="437"/>
        <end position="455"/>
    </location>
</feature>
<gene>
    <name evidence="3" type="ORF">DS031_15485</name>
</gene>
<feature type="transmembrane region" description="Helical" evidence="1">
    <location>
        <begin position="101"/>
        <end position="117"/>
    </location>
</feature>
<dbReference type="Proteomes" id="UP000253314">
    <property type="component" value="Unassembled WGS sequence"/>
</dbReference>
<feature type="transmembrane region" description="Helical" evidence="1">
    <location>
        <begin position="363"/>
        <end position="378"/>
    </location>
</feature>
<dbReference type="OrthoDB" id="9759894at2"/>
<evidence type="ECO:0000256" key="1">
    <source>
        <dbReference type="SAM" id="Phobius"/>
    </source>
</evidence>
<keyword evidence="1" id="KW-1133">Transmembrane helix</keyword>
<keyword evidence="4" id="KW-1185">Reference proteome</keyword>
<feature type="transmembrane region" description="Helical" evidence="1">
    <location>
        <begin position="124"/>
        <end position="147"/>
    </location>
</feature>
<protein>
    <submittedName>
        <fullName evidence="3">C4-dicarboxylate ABC transporter permease</fullName>
    </submittedName>
</protein>
<feature type="transmembrane region" description="Helical" evidence="1">
    <location>
        <begin position="45"/>
        <end position="62"/>
    </location>
</feature>
<evidence type="ECO:0000259" key="2">
    <source>
        <dbReference type="Pfam" id="PF06808"/>
    </source>
</evidence>
<name>A0A366XTT6_9BACI</name>
<feature type="transmembrane region" description="Helical" evidence="1">
    <location>
        <begin position="522"/>
        <end position="544"/>
    </location>
</feature>
<sequence length="633" mass="67909">MIVLSKPISENRVLKKVILPIALILSIFQIYTGGFGVLTPMLQRSVHLTLVLILVFLLYPISKSAKLRWIDYVSAILALANGIYLYSSYSDLFNRVGNPNVLDQFFAAVTIILLLESTRRLTGWILPLIGVFFLIYGYFGHYLTGIFSIGELSYDRMISLIYMSTSGIWGTTLGVAATFIALFILFGAFLESTGAGKIFIDLAFAIGGKFRGGPAKVSVIASALTGTISGSQVANVSITGQFTIPLMKKVGYQPKVAGGIESVASTGGAIMPPIMGAGAFVMAEMTGIPYSEIVIAAIIPAFLYFLSVYWSVDFEAAKNNMSGMKKEDLPDFKTVAKQGIHLYIGLAVLIYMLMVAHSSPMKAAVWAIFAIIIATFIFKRKTVKWDFIIDALYTGAKGMLMVTVACGTAGIVVGIVNLTGIGITLTSLMIGIADNSMFLTLLIATIASIILGMGLPPTAAYILLGVLTAPALVEVGLPVIVAHMFVYYYTCLAPITPPVALASYTAAGIAGSKPMATSFSSLRIGLVGFIIPFMFVYGPSLLFQGDVQDIITSLITSIIGVTLLSASMVGWLKSNLNIIERVIPLAAALLLIFPEFVTDIAGVTMAVLFAAYVYLVKTKKSYVSNDVEKRKFS</sequence>
<feature type="transmembrane region" description="Helical" evidence="1">
    <location>
        <begin position="21"/>
        <end position="39"/>
    </location>
</feature>
<accession>A0A366XTT6</accession>
<feature type="transmembrane region" description="Helical" evidence="1">
    <location>
        <begin position="399"/>
        <end position="425"/>
    </location>
</feature>
<feature type="transmembrane region" description="Helical" evidence="1">
    <location>
        <begin position="69"/>
        <end position="89"/>
    </location>
</feature>
<keyword evidence="1" id="KW-0812">Transmembrane</keyword>
<feature type="transmembrane region" description="Helical" evidence="1">
    <location>
        <begin position="550"/>
        <end position="572"/>
    </location>
</feature>
<keyword evidence="1" id="KW-0472">Membrane</keyword>
<proteinExistence type="predicted"/>
<feature type="transmembrane region" description="Helical" evidence="1">
    <location>
        <begin position="340"/>
        <end position="357"/>
    </location>
</feature>
<organism evidence="3 4">
    <name type="scientific">Bacillus taeanensis</name>
    <dbReference type="NCBI Taxonomy" id="273032"/>
    <lineage>
        <taxon>Bacteria</taxon>
        <taxon>Bacillati</taxon>
        <taxon>Bacillota</taxon>
        <taxon>Bacilli</taxon>
        <taxon>Bacillales</taxon>
        <taxon>Bacillaceae</taxon>
        <taxon>Bacillus</taxon>
    </lineage>
</organism>
<dbReference type="PANTHER" id="PTHR43849">
    <property type="entry name" value="BLL3936 PROTEIN"/>
    <property type="match status" value="1"/>
</dbReference>
<feature type="transmembrane region" description="Helical" evidence="1">
    <location>
        <begin position="293"/>
        <end position="312"/>
    </location>
</feature>
<feature type="transmembrane region" description="Helical" evidence="1">
    <location>
        <begin position="462"/>
        <end position="481"/>
    </location>
</feature>
<dbReference type="AlphaFoldDB" id="A0A366XTT6"/>